<evidence type="ECO:0000313" key="2">
    <source>
        <dbReference type="Proteomes" id="UP000827721"/>
    </source>
</evidence>
<reference evidence="1 2" key="1">
    <citation type="submission" date="2021-02" db="EMBL/GenBank/DDBJ databases">
        <title>Plant Genome Project.</title>
        <authorList>
            <person name="Zhang R.-G."/>
        </authorList>
    </citation>
    <scope>NUCLEOTIDE SEQUENCE [LARGE SCALE GENOMIC DNA]</scope>
    <source>
        <tissue evidence="1">Leaves</tissue>
    </source>
</reference>
<organism evidence="1 2">
    <name type="scientific">Xanthoceras sorbifolium</name>
    <dbReference type="NCBI Taxonomy" id="99658"/>
    <lineage>
        <taxon>Eukaryota</taxon>
        <taxon>Viridiplantae</taxon>
        <taxon>Streptophyta</taxon>
        <taxon>Embryophyta</taxon>
        <taxon>Tracheophyta</taxon>
        <taxon>Spermatophyta</taxon>
        <taxon>Magnoliopsida</taxon>
        <taxon>eudicotyledons</taxon>
        <taxon>Gunneridae</taxon>
        <taxon>Pentapetalae</taxon>
        <taxon>rosids</taxon>
        <taxon>malvids</taxon>
        <taxon>Sapindales</taxon>
        <taxon>Sapindaceae</taxon>
        <taxon>Xanthoceroideae</taxon>
        <taxon>Xanthoceras</taxon>
    </lineage>
</organism>
<accession>A0ABQ8IGV8</accession>
<proteinExistence type="predicted"/>
<evidence type="ECO:0008006" key="3">
    <source>
        <dbReference type="Google" id="ProtNLM"/>
    </source>
</evidence>
<gene>
    <name evidence="1" type="ORF">JRO89_XS02G0206000</name>
</gene>
<dbReference type="EMBL" id="JAFEMO010000002">
    <property type="protein sequence ID" value="KAH7575738.1"/>
    <property type="molecule type" value="Genomic_DNA"/>
</dbReference>
<name>A0ABQ8IGV8_9ROSI</name>
<comment type="caution">
    <text evidence="1">The sequence shown here is derived from an EMBL/GenBank/DDBJ whole genome shotgun (WGS) entry which is preliminary data.</text>
</comment>
<evidence type="ECO:0000313" key="1">
    <source>
        <dbReference type="EMBL" id="KAH7575738.1"/>
    </source>
</evidence>
<sequence length="152" mass="16904">MTFGRRIRRHPPAASNDEVIAEIVKKEIEVGVKEVVKAEFAAFEERIITRIEPTFPDHQLRDVPDRGANDDYQFPCDVFGSSTTPTAIHEIMEEESIFHVEKGTAAHDGVLATGGFDVTAGGDGNKIIHEADSREDNIDVEQVDKLINYIVQ</sequence>
<protein>
    <recommendedName>
        <fullName evidence="3">Peptidase M20 dimerisation domain-containing protein</fullName>
    </recommendedName>
</protein>
<dbReference type="Proteomes" id="UP000827721">
    <property type="component" value="Unassembled WGS sequence"/>
</dbReference>
<keyword evidence="2" id="KW-1185">Reference proteome</keyword>